<name>A0A5C0UI72_9PROT</name>
<dbReference type="NCBIfam" id="TIGR00049">
    <property type="entry name" value="iron-sulfur cluster assembly accessory protein"/>
    <property type="match status" value="1"/>
</dbReference>
<dbReference type="PANTHER" id="PTHR43011">
    <property type="entry name" value="IRON-SULFUR CLUSTER ASSEMBLY 2 HOMOLOG, MITOCHONDRIAL"/>
    <property type="match status" value="1"/>
</dbReference>
<protein>
    <submittedName>
        <fullName evidence="2">Iron-sulfur cluster assembly accessory protein</fullName>
    </submittedName>
</protein>
<proteinExistence type="predicted"/>
<reference evidence="2 3" key="1">
    <citation type="submission" date="2019-08" db="EMBL/GenBank/DDBJ databases">
        <title>Highly reduced genomes of protist endosymbionts show evolutionary convergence.</title>
        <authorList>
            <person name="George E."/>
            <person name="Husnik F."/>
            <person name="Tashyreva D."/>
            <person name="Prokopchuk G."/>
            <person name="Horak A."/>
            <person name="Kwong W.K."/>
            <person name="Lukes J."/>
            <person name="Keeling P.J."/>
        </authorList>
    </citation>
    <scope>NUCLEOTIDE SEQUENCE [LARGE SCALE GENOMIC DNA]</scope>
    <source>
        <strain evidence="2">1604HC</strain>
    </source>
</reference>
<accession>A0A5C0UI72</accession>
<dbReference type="RefSeq" id="WP_148972336.1">
    <property type="nucleotide sequence ID" value="NZ_CP043314.1"/>
</dbReference>
<evidence type="ECO:0000259" key="1">
    <source>
        <dbReference type="Pfam" id="PF01521"/>
    </source>
</evidence>
<dbReference type="GO" id="GO:0051537">
    <property type="term" value="F:2 iron, 2 sulfur cluster binding"/>
    <property type="evidence" value="ECO:0007669"/>
    <property type="project" value="TreeGrafter"/>
</dbReference>
<dbReference type="InterPro" id="IPR000361">
    <property type="entry name" value="ATAP_core_dom"/>
</dbReference>
<sequence>MIRISDSAANEMKRRNKTAIQVRTFFGGCSGYKYELSFPNTFPDNAEILESNGITVITDIFSAKKLKDSIIDFKSTLMNSKFEIKSKTFKRNCHCGTSFSI</sequence>
<evidence type="ECO:0000313" key="3">
    <source>
        <dbReference type="Proteomes" id="UP000324924"/>
    </source>
</evidence>
<feature type="domain" description="Core" evidence="1">
    <location>
        <begin position="2"/>
        <end position="96"/>
    </location>
</feature>
<dbReference type="Pfam" id="PF01521">
    <property type="entry name" value="Fe-S_biosyn"/>
    <property type="match status" value="1"/>
</dbReference>
<dbReference type="PANTHER" id="PTHR43011:SF1">
    <property type="entry name" value="IRON-SULFUR CLUSTER ASSEMBLY 2 HOMOLOG, MITOCHONDRIAL"/>
    <property type="match status" value="1"/>
</dbReference>
<evidence type="ECO:0000313" key="2">
    <source>
        <dbReference type="EMBL" id="QEK39213.1"/>
    </source>
</evidence>
<dbReference type="AlphaFoldDB" id="A0A5C0UI72"/>
<dbReference type="KEGG" id="nabu:FZC36_02130"/>
<dbReference type="SUPFAM" id="SSF89360">
    <property type="entry name" value="HesB-like domain"/>
    <property type="match status" value="1"/>
</dbReference>
<keyword evidence="3" id="KW-1185">Reference proteome</keyword>
<dbReference type="GO" id="GO:0051539">
    <property type="term" value="F:4 iron, 4 sulfur cluster binding"/>
    <property type="evidence" value="ECO:0007669"/>
    <property type="project" value="TreeGrafter"/>
</dbReference>
<organism evidence="2 3">
    <name type="scientific">Candidatus Nesciobacter abundans</name>
    <dbReference type="NCBI Taxonomy" id="2601668"/>
    <lineage>
        <taxon>Bacteria</taxon>
        <taxon>Pseudomonadati</taxon>
        <taxon>Pseudomonadota</taxon>
        <taxon>Alphaproteobacteria</taxon>
        <taxon>Holosporales</taxon>
        <taxon>Holosporaceae</taxon>
        <taxon>Candidatus Nesciobacter</taxon>
    </lineage>
</organism>
<dbReference type="InterPro" id="IPR016092">
    <property type="entry name" value="ATAP"/>
</dbReference>
<dbReference type="GO" id="GO:0016226">
    <property type="term" value="P:iron-sulfur cluster assembly"/>
    <property type="evidence" value="ECO:0007669"/>
    <property type="project" value="InterPro"/>
</dbReference>
<dbReference type="Gene3D" id="2.60.300.12">
    <property type="entry name" value="HesB-like domain"/>
    <property type="match status" value="1"/>
</dbReference>
<dbReference type="EMBL" id="CP043314">
    <property type="protein sequence ID" value="QEK39213.1"/>
    <property type="molecule type" value="Genomic_DNA"/>
</dbReference>
<dbReference type="Proteomes" id="UP000324924">
    <property type="component" value="Chromosome"/>
</dbReference>
<gene>
    <name evidence="2" type="ORF">FZC36_02130</name>
</gene>
<dbReference type="OrthoDB" id="9801228at2"/>
<dbReference type="InterPro" id="IPR035903">
    <property type="entry name" value="HesB-like_dom_sf"/>
</dbReference>
<dbReference type="GO" id="GO:0005506">
    <property type="term" value="F:iron ion binding"/>
    <property type="evidence" value="ECO:0007669"/>
    <property type="project" value="TreeGrafter"/>
</dbReference>